<dbReference type="Proteomes" id="UP000015106">
    <property type="component" value="Chromosome 4"/>
</dbReference>
<evidence type="ECO:0000313" key="2">
    <source>
        <dbReference type="Proteomes" id="UP000015106"/>
    </source>
</evidence>
<evidence type="ECO:0000313" key="1">
    <source>
        <dbReference type="EnsemblPlants" id="TuG1812G0400002927.01.T01.cds325006"/>
    </source>
</evidence>
<protein>
    <submittedName>
        <fullName evidence="1">Uncharacterized protein</fullName>
    </submittedName>
</protein>
<name>A0A8R7Q768_TRIUA</name>
<dbReference type="EnsemblPlants" id="TuG1812G0400002927.01.T01">
    <property type="protein sequence ID" value="TuG1812G0400002927.01.T01.cds325006"/>
    <property type="gene ID" value="TuG1812G0400002927.01"/>
</dbReference>
<dbReference type="Gramene" id="TuG1812G0400002927.01.T01">
    <property type="protein sequence ID" value="TuG1812G0400002927.01.T01.cds325006"/>
    <property type="gene ID" value="TuG1812G0400002927.01"/>
</dbReference>
<accession>A0A8R7Q768</accession>
<reference evidence="1" key="3">
    <citation type="submission" date="2022-06" db="UniProtKB">
        <authorList>
            <consortium name="EnsemblPlants"/>
        </authorList>
    </citation>
    <scope>IDENTIFICATION</scope>
</reference>
<reference evidence="1" key="2">
    <citation type="submission" date="2018-03" db="EMBL/GenBank/DDBJ databases">
        <title>The Triticum urartu genome reveals the dynamic nature of wheat genome evolution.</title>
        <authorList>
            <person name="Ling H."/>
            <person name="Ma B."/>
            <person name="Shi X."/>
            <person name="Liu H."/>
            <person name="Dong L."/>
            <person name="Sun H."/>
            <person name="Cao Y."/>
            <person name="Gao Q."/>
            <person name="Zheng S."/>
            <person name="Li Y."/>
            <person name="Yu Y."/>
            <person name="Du H."/>
            <person name="Qi M."/>
            <person name="Li Y."/>
            <person name="Yu H."/>
            <person name="Cui Y."/>
            <person name="Wang N."/>
            <person name="Chen C."/>
            <person name="Wu H."/>
            <person name="Zhao Y."/>
            <person name="Zhang J."/>
            <person name="Li Y."/>
            <person name="Zhou W."/>
            <person name="Zhang B."/>
            <person name="Hu W."/>
            <person name="Eijk M."/>
            <person name="Tang J."/>
            <person name="Witsenboer H."/>
            <person name="Zhao S."/>
            <person name="Li Z."/>
            <person name="Zhang A."/>
            <person name="Wang D."/>
            <person name="Liang C."/>
        </authorList>
    </citation>
    <scope>NUCLEOTIDE SEQUENCE [LARGE SCALE GENOMIC DNA]</scope>
    <source>
        <strain evidence="1">cv. G1812</strain>
    </source>
</reference>
<keyword evidence="2" id="KW-1185">Reference proteome</keyword>
<sequence>MPLVSSRRLQAPAARTLCCGGSRRTWPFSRRSKARTSMTRCLWRASALLSSLAMAGRKGILSARSTRGWGMSRFVSTAAAAAARRV</sequence>
<proteinExistence type="predicted"/>
<organism evidence="1 2">
    <name type="scientific">Triticum urartu</name>
    <name type="common">Red wild einkorn</name>
    <name type="synonym">Crithodium urartu</name>
    <dbReference type="NCBI Taxonomy" id="4572"/>
    <lineage>
        <taxon>Eukaryota</taxon>
        <taxon>Viridiplantae</taxon>
        <taxon>Streptophyta</taxon>
        <taxon>Embryophyta</taxon>
        <taxon>Tracheophyta</taxon>
        <taxon>Spermatophyta</taxon>
        <taxon>Magnoliopsida</taxon>
        <taxon>Liliopsida</taxon>
        <taxon>Poales</taxon>
        <taxon>Poaceae</taxon>
        <taxon>BOP clade</taxon>
        <taxon>Pooideae</taxon>
        <taxon>Triticodae</taxon>
        <taxon>Triticeae</taxon>
        <taxon>Triticinae</taxon>
        <taxon>Triticum</taxon>
    </lineage>
</organism>
<reference evidence="2" key="1">
    <citation type="journal article" date="2013" name="Nature">
        <title>Draft genome of the wheat A-genome progenitor Triticum urartu.</title>
        <authorList>
            <person name="Ling H.Q."/>
            <person name="Zhao S."/>
            <person name="Liu D."/>
            <person name="Wang J."/>
            <person name="Sun H."/>
            <person name="Zhang C."/>
            <person name="Fan H."/>
            <person name="Li D."/>
            <person name="Dong L."/>
            <person name="Tao Y."/>
            <person name="Gao C."/>
            <person name="Wu H."/>
            <person name="Li Y."/>
            <person name="Cui Y."/>
            <person name="Guo X."/>
            <person name="Zheng S."/>
            <person name="Wang B."/>
            <person name="Yu K."/>
            <person name="Liang Q."/>
            <person name="Yang W."/>
            <person name="Lou X."/>
            <person name="Chen J."/>
            <person name="Feng M."/>
            <person name="Jian J."/>
            <person name="Zhang X."/>
            <person name="Luo G."/>
            <person name="Jiang Y."/>
            <person name="Liu J."/>
            <person name="Wang Z."/>
            <person name="Sha Y."/>
            <person name="Zhang B."/>
            <person name="Wu H."/>
            <person name="Tang D."/>
            <person name="Shen Q."/>
            <person name="Xue P."/>
            <person name="Zou S."/>
            <person name="Wang X."/>
            <person name="Liu X."/>
            <person name="Wang F."/>
            <person name="Yang Y."/>
            <person name="An X."/>
            <person name="Dong Z."/>
            <person name="Zhang K."/>
            <person name="Zhang X."/>
            <person name="Luo M.C."/>
            <person name="Dvorak J."/>
            <person name="Tong Y."/>
            <person name="Wang J."/>
            <person name="Yang H."/>
            <person name="Li Z."/>
            <person name="Wang D."/>
            <person name="Zhang A."/>
            <person name="Wang J."/>
        </authorList>
    </citation>
    <scope>NUCLEOTIDE SEQUENCE</scope>
    <source>
        <strain evidence="2">cv. G1812</strain>
    </source>
</reference>
<dbReference type="AlphaFoldDB" id="A0A8R7Q768"/>